<accession>Q7RRH0</accession>
<dbReference type="InParanoid" id="Q7RRH0"/>
<dbReference type="EMBL" id="AABL01000200">
    <property type="protein sequence ID" value="EAA18188.1"/>
    <property type="molecule type" value="Genomic_DNA"/>
</dbReference>
<proteinExistence type="predicted"/>
<reference evidence="1 2" key="1">
    <citation type="journal article" date="2002" name="Nature">
        <title>Genome sequence and comparative analysis of the model rodent malaria parasite Plasmodium yoelii yoelii.</title>
        <authorList>
            <person name="Carlton J.M."/>
            <person name="Angiuoli S.V."/>
            <person name="Suh B.B."/>
            <person name="Kooij T.W."/>
            <person name="Pertea M."/>
            <person name="Silva J.C."/>
            <person name="Ermolaeva M.D."/>
            <person name="Allen J.E."/>
            <person name="Selengut J.D."/>
            <person name="Koo H.L."/>
            <person name="Peterson J.D."/>
            <person name="Pop M."/>
            <person name="Kosack D.S."/>
            <person name="Shumway M.F."/>
            <person name="Bidwell S.L."/>
            <person name="Shallom S.J."/>
            <person name="van Aken S.E."/>
            <person name="Riedmuller S.B."/>
            <person name="Feldblyum T.V."/>
            <person name="Cho J.K."/>
            <person name="Quackenbush J."/>
            <person name="Sedegah M."/>
            <person name="Shoaibi A."/>
            <person name="Cummings L.M."/>
            <person name="Florens L."/>
            <person name="Yates J.R."/>
            <person name="Raine J.D."/>
            <person name="Sinden R.E."/>
            <person name="Harris M.A."/>
            <person name="Cunningham D.A."/>
            <person name="Preiser P.R."/>
            <person name="Bergman L.W."/>
            <person name="Vaidya A.B."/>
            <person name="van Lin L.H."/>
            <person name="Janse C.J."/>
            <person name="Waters A.P."/>
            <person name="Smith H.O."/>
            <person name="White O.R."/>
            <person name="Salzberg S.L."/>
            <person name="Venter J.C."/>
            <person name="Fraser C.M."/>
            <person name="Hoffman S.L."/>
            <person name="Gardner M.J."/>
            <person name="Carucci D.J."/>
        </authorList>
    </citation>
    <scope>NUCLEOTIDE SEQUENCE [LARGE SCALE GENOMIC DNA]</scope>
    <source>
        <strain evidence="1 2">17XNL</strain>
    </source>
</reference>
<dbReference type="AlphaFoldDB" id="Q7RRH0"/>
<protein>
    <submittedName>
        <fullName evidence="1">Uncharacterized protein</fullName>
    </submittedName>
</protein>
<comment type="caution">
    <text evidence="1">The sequence shown here is derived from an EMBL/GenBank/DDBJ whole genome shotgun (WGS) entry which is preliminary data.</text>
</comment>
<organism evidence="1 2">
    <name type="scientific">Plasmodium yoelii yoelii</name>
    <dbReference type="NCBI Taxonomy" id="73239"/>
    <lineage>
        <taxon>Eukaryota</taxon>
        <taxon>Sar</taxon>
        <taxon>Alveolata</taxon>
        <taxon>Apicomplexa</taxon>
        <taxon>Aconoidasida</taxon>
        <taxon>Haemosporida</taxon>
        <taxon>Plasmodiidae</taxon>
        <taxon>Plasmodium</taxon>
        <taxon>Plasmodium (Vinckeia)</taxon>
    </lineage>
</organism>
<feature type="non-terminal residue" evidence="1">
    <location>
        <position position="1"/>
    </location>
</feature>
<gene>
    <name evidence="1" type="ORF">PY00750</name>
</gene>
<dbReference type="PaxDb" id="73239-Q7RRH0"/>
<keyword evidence="2" id="KW-1185">Reference proteome</keyword>
<dbReference type="Proteomes" id="UP000008553">
    <property type="component" value="Unassembled WGS sequence"/>
</dbReference>
<sequence>IYVIPYVTGCFTNFKLSLINYINIKLVWS</sequence>
<evidence type="ECO:0000313" key="2">
    <source>
        <dbReference type="Proteomes" id="UP000008553"/>
    </source>
</evidence>
<evidence type="ECO:0000313" key="1">
    <source>
        <dbReference type="EMBL" id="EAA18188.1"/>
    </source>
</evidence>
<name>Q7RRH0_PLAYO</name>